<accession>A0A6D2ILV2</accession>
<organism evidence="1 2">
    <name type="scientific">Microthlaspi erraticum</name>
    <dbReference type="NCBI Taxonomy" id="1685480"/>
    <lineage>
        <taxon>Eukaryota</taxon>
        <taxon>Viridiplantae</taxon>
        <taxon>Streptophyta</taxon>
        <taxon>Embryophyta</taxon>
        <taxon>Tracheophyta</taxon>
        <taxon>Spermatophyta</taxon>
        <taxon>Magnoliopsida</taxon>
        <taxon>eudicotyledons</taxon>
        <taxon>Gunneridae</taxon>
        <taxon>Pentapetalae</taxon>
        <taxon>rosids</taxon>
        <taxon>malvids</taxon>
        <taxon>Brassicales</taxon>
        <taxon>Brassicaceae</taxon>
        <taxon>Coluteocarpeae</taxon>
        <taxon>Microthlaspi</taxon>
    </lineage>
</organism>
<protein>
    <submittedName>
        <fullName evidence="1">Uncharacterized protein</fullName>
    </submittedName>
</protein>
<name>A0A6D2ILV2_9BRAS</name>
<gene>
    <name evidence="1" type="ORF">MERR_LOCUS15344</name>
</gene>
<evidence type="ECO:0000313" key="2">
    <source>
        <dbReference type="Proteomes" id="UP000467841"/>
    </source>
</evidence>
<comment type="caution">
    <text evidence="1">The sequence shown here is derived from an EMBL/GenBank/DDBJ whole genome shotgun (WGS) entry which is preliminary data.</text>
</comment>
<dbReference type="Proteomes" id="UP000467841">
    <property type="component" value="Unassembled WGS sequence"/>
</dbReference>
<proteinExistence type="predicted"/>
<dbReference type="AlphaFoldDB" id="A0A6D2ILV2"/>
<keyword evidence="2" id="KW-1185">Reference proteome</keyword>
<sequence>MISNSGHHAGDSLGNTASAVSPVISVSLATTSLISGLCFKHCITTSHNFSRTFSSKRLRVGSTSSLAGLVSWSGESGSGILPVKISCRMAPKLKT</sequence>
<dbReference type="EMBL" id="CACVBM020001063">
    <property type="protein sequence ID" value="CAA7028109.1"/>
    <property type="molecule type" value="Genomic_DNA"/>
</dbReference>
<evidence type="ECO:0000313" key="1">
    <source>
        <dbReference type="EMBL" id="CAA7028109.1"/>
    </source>
</evidence>
<reference evidence="1" key="1">
    <citation type="submission" date="2020-01" db="EMBL/GenBank/DDBJ databases">
        <authorList>
            <person name="Mishra B."/>
        </authorList>
    </citation>
    <scope>NUCLEOTIDE SEQUENCE [LARGE SCALE GENOMIC DNA]</scope>
</reference>